<feature type="transmembrane region" description="Helical" evidence="1">
    <location>
        <begin position="24"/>
        <end position="44"/>
    </location>
</feature>
<dbReference type="AlphaFoldDB" id="A0A926RTC5"/>
<protein>
    <recommendedName>
        <fullName evidence="4">Glycerophosphoryl diester phosphodiesterase membrane domain-containing protein</fullName>
    </recommendedName>
</protein>
<dbReference type="EMBL" id="JACXAH010000004">
    <property type="protein sequence ID" value="MBD1371518.1"/>
    <property type="molecule type" value="Genomic_DNA"/>
</dbReference>
<name>A0A926RTC5_9BACL</name>
<evidence type="ECO:0000256" key="1">
    <source>
        <dbReference type="SAM" id="Phobius"/>
    </source>
</evidence>
<feature type="transmembrane region" description="Helical" evidence="1">
    <location>
        <begin position="110"/>
        <end position="133"/>
    </location>
</feature>
<feature type="transmembrane region" description="Helical" evidence="1">
    <location>
        <begin position="193"/>
        <end position="218"/>
    </location>
</feature>
<feature type="transmembrane region" description="Helical" evidence="1">
    <location>
        <begin position="230"/>
        <end position="257"/>
    </location>
</feature>
<reference evidence="2" key="1">
    <citation type="submission" date="2020-09" db="EMBL/GenBank/DDBJ databases">
        <title>A novel bacterium of genus Hazenella, isolated from South China Sea.</title>
        <authorList>
            <person name="Huang H."/>
            <person name="Mo K."/>
            <person name="Hu Y."/>
        </authorList>
    </citation>
    <scope>NUCLEOTIDE SEQUENCE</scope>
    <source>
        <strain evidence="2">IB182357</strain>
    </source>
</reference>
<evidence type="ECO:0008006" key="4">
    <source>
        <dbReference type="Google" id="ProtNLM"/>
    </source>
</evidence>
<gene>
    <name evidence="2" type="ORF">IC620_04005</name>
</gene>
<keyword evidence="1" id="KW-1133">Transmembrane helix</keyword>
<dbReference type="Proteomes" id="UP000661691">
    <property type="component" value="Unassembled WGS sequence"/>
</dbReference>
<keyword evidence="1" id="KW-0472">Membrane</keyword>
<proteinExistence type="predicted"/>
<comment type="caution">
    <text evidence="2">The sequence shown here is derived from an EMBL/GenBank/DDBJ whole genome shotgun (WGS) entry which is preliminary data.</text>
</comment>
<feature type="transmembrane region" description="Helical" evidence="1">
    <location>
        <begin position="59"/>
        <end position="80"/>
    </location>
</feature>
<evidence type="ECO:0000313" key="3">
    <source>
        <dbReference type="Proteomes" id="UP000661691"/>
    </source>
</evidence>
<dbReference type="RefSeq" id="WP_191141591.1">
    <property type="nucleotide sequence ID" value="NZ_JACXAH010000004.1"/>
</dbReference>
<feature type="transmembrane region" description="Helical" evidence="1">
    <location>
        <begin position="145"/>
        <end position="172"/>
    </location>
</feature>
<sequence length="283" mass="33202">MRYLHFTELIDGTFRLLRLHFKKLYLLSFCFSLPFLVLEVWWIIYQTESLRSGENSDTFFYYLGGSIQYFFVLFLLYPILQYASLQMLNQEELRGTSTLKKTMLHSFRAIFAHLPFILILTAISGVIISSIWLLTPHTQVDIAGIVFLCELLIALLASYFFIRFGLTIPVFMMERRTLRFAIKKSWTLSRGKVWQTFGALFFLGMFKSLIAMLSMSFLDWALWDLAYLSLLWYTIGSLITIGIGPILFLFTPLYIALFYQNQLILTEATDIKEQIRRLTPDRR</sequence>
<keyword evidence="3" id="KW-1185">Reference proteome</keyword>
<organism evidence="2 3">
    <name type="scientific">Polycladospora coralii</name>
    <dbReference type="NCBI Taxonomy" id="2771432"/>
    <lineage>
        <taxon>Bacteria</taxon>
        <taxon>Bacillati</taxon>
        <taxon>Bacillota</taxon>
        <taxon>Bacilli</taxon>
        <taxon>Bacillales</taxon>
        <taxon>Thermoactinomycetaceae</taxon>
        <taxon>Polycladospora</taxon>
    </lineage>
</organism>
<keyword evidence="1" id="KW-0812">Transmembrane</keyword>
<accession>A0A926RTC5</accession>
<evidence type="ECO:0000313" key="2">
    <source>
        <dbReference type="EMBL" id="MBD1371518.1"/>
    </source>
</evidence>